<dbReference type="Proteomes" id="UP000823775">
    <property type="component" value="Unassembled WGS sequence"/>
</dbReference>
<reference evidence="1 2" key="1">
    <citation type="journal article" date="2021" name="BMC Genomics">
        <title>Datura genome reveals duplications of psychoactive alkaloid biosynthetic genes and high mutation rate following tissue culture.</title>
        <authorList>
            <person name="Rajewski A."/>
            <person name="Carter-House D."/>
            <person name="Stajich J."/>
            <person name="Litt A."/>
        </authorList>
    </citation>
    <scope>NUCLEOTIDE SEQUENCE [LARGE SCALE GENOMIC DNA]</scope>
    <source>
        <strain evidence="1">AR-01</strain>
    </source>
</reference>
<dbReference type="EMBL" id="JACEIK010005114">
    <property type="protein sequence ID" value="MCE0480757.1"/>
    <property type="molecule type" value="Genomic_DNA"/>
</dbReference>
<comment type="caution">
    <text evidence="1">The sequence shown here is derived from an EMBL/GenBank/DDBJ whole genome shotgun (WGS) entry which is preliminary data.</text>
</comment>
<protein>
    <submittedName>
        <fullName evidence="1">Uncharacterized protein</fullName>
    </submittedName>
</protein>
<evidence type="ECO:0000313" key="2">
    <source>
        <dbReference type="Proteomes" id="UP000823775"/>
    </source>
</evidence>
<gene>
    <name evidence="1" type="ORF">HAX54_037860</name>
</gene>
<sequence length="84" mass="9350">MEGVVYFYLLAQTTPAAQPRSMAEIWLYDATLKAEDLLCDAKLIAVDPASFHSSKVLPSMRCRAPYGGLAPKRQHLVCFKTCPF</sequence>
<name>A0ABS8VMW5_DATST</name>
<accession>A0ABS8VMW5</accession>
<evidence type="ECO:0000313" key="1">
    <source>
        <dbReference type="EMBL" id="MCE0480757.1"/>
    </source>
</evidence>
<keyword evidence="2" id="KW-1185">Reference proteome</keyword>
<organism evidence="1 2">
    <name type="scientific">Datura stramonium</name>
    <name type="common">Jimsonweed</name>
    <name type="synonym">Common thornapple</name>
    <dbReference type="NCBI Taxonomy" id="4076"/>
    <lineage>
        <taxon>Eukaryota</taxon>
        <taxon>Viridiplantae</taxon>
        <taxon>Streptophyta</taxon>
        <taxon>Embryophyta</taxon>
        <taxon>Tracheophyta</taxon>
        <taxon>Spermatophyta</taxon>
        <taxon>Magnoliopsida</taxon>
        <taxon>eudicotyledons</taxon>
        <taxon>Gunneridae</taxon>
        <taxon>Pentapetalae</taxon>
        <taxon>asterids</taxon>
        <taxon>lamiids</taxon>
        <taxon>Solanales</taxon>
        <taxon>Solanaceae</taxon>
        <taxon>Solanoideae</taxon>
        <taxon>Datureae</taxon>
        <taxon>Datura</taxon>
    </lineage>
</organism>
<proteinExistence type="predicted"/>